<keyword evidence="2" id="KW-1185">Reference proteome</keyword>
<proteinExistence type="predicted"/>
<sequence>MRGVPDRQRSGARLPRGRPLDEVVVVDTLGVLERLGSPKQNWVLGKARVSIPEGHDLRSLRKEEVVRDSADRVADPVEVLAGDVRISQNGIRGRVRLDSAPSSPRRRVVEHSVDVGVRNGGPSS</sequence>
<gene>
    <name evidence="1" type="ORF">V6N12_047152</name>
</gene>
<evidence type="ECO:0000313" key="1">
    <source>
        <dbReference type="EMBL" id="KAK8533748.1"/>
    </source>
</evidence>
<evidence type="ECO:0000313" key="2">
    <source>
        <dbReference type="Proteomes" id="UP001472677"/>
    </source>
</evidence>
<accession>A0ABR2DAZ3</accession>
<comment type="caution">
    <text evidence="1">The sequence shown here is derived from an EMBL/GenBank/DDBJ whole genome shotgun (WGS) entry which is preliminary data.</text>
</comment>
<protein>
    <submittedName>
        <fullName evidence="1">Uncharacterized protein</fullName>
    </submittedName>
</protein>
<reference evidence="1 2" key="1">
    <citation type="journal article" date="2024" name="G3 (Bethesda)">
        <title>Genome assembly of Hibiscus sabdariffa L. provides insights into metabolisms of medicinal natural products.</title>
        <authorList>
            <person name="Kim T."/>
        </authorList>
    </citation>
    <scope>NUCLEOTIDE SEQUENCE [LARGE SCALE GENOMIC DNA]</scope>
    <source>
        <strain evidence="1">TK-2024</strain>
        <tissue evidence="1">Old leaves</tissue>
    </source>
</reference>
<organism evidence="1 2">
    <name type="scientific">Hibiscus sabdariffa</name>
    <name type="common">roselle</name>
    <dbReference type="NCBI Taxonomy" id="183260"/>
    <lineage>
        <taxon>Eukaryota</taxon>
        <taxon>Viridiplantae</taxon>
        <taxon>Streptophyta</taxon>
        <taxon>Embryophyta</taxon>
        <taxon>Tracheophyta</taxon>
        <taxon>Spermatophyta</taxon>
        <taxon>Magnoliopsida</taxon>
        <taxon>eudicotyledons</taxon>
        <taxon>Gunneridae</taxon>
        <taxon>Pentapetalae</taxon>
        <taxon>rosids</taxon>
        <taxon>malvids</taxon>
        <taxon>Malvales</taxon>
        <taxon>Malvaceae</taxon>
        <taxon>Malvoideae</taxon>
        <taxon>Hibiscus</taxon>
    </lineage>
</organism>
<dbReference type="Proteomes" id="UP001472677">
    <property type="component" value="Unassembled WGS sequence"/>
</dbReference>
<name>A0ABR2DAZ3_9ROSI</name>
<dbReference type="EMBL" id="JBBPBM010000032">
    <property type="protein sequence ID" value="KAK8533748.1"/>
    <property type="molecule type" value="Genomic_DNA"/>
</dbReference>